<feature type="non-terminal residue" evidence="2">
    <location>
        <position position="1"/>
    </location>
</feature>
<accession>A0A8J2NLV4</accession>
<dbReference type="Proteomes" id="UP000708208">
    <property type="component" value="Unassembled WGS sequence"/>
</dbReference>
<evidence type="ECO:0000313" key="3">
    <source>
        <dbReference type="Proteomes" id="UP000708208"/>
    </source>
</evidence>
<keyword evidence="3" id="KW-1185">Reference proteome</keyword>
<proteinExistence type="predicted"/>
<protein>
    <submittedName>
        <fullName evidence="2">Uncharacterized protein</fullName>
    </submittedName>
</protein>
<dbReference type="AlphaFoldDB" id="A0A8J2NLV4"/>
<feature type="region of interest" description="Disordered" evidence="1">
    <location>
        <begin position="78"/>
        <end position="106"/>
    </location>
</feature>
<reference evidence="2" key="1">
    <citation type="submission" date="2021-06" db="EMBL/GenBank/DDBJ databases">
        <authorList>
            <person name="Hodson N. C."/>
            <person name="Mongue J. A."/>
            <person name="Jaron S. K."/>
        </authorList>
    </citation>
    <scope>NUCLEOTIDE SEQUENCE</scope>
</reference>
<dbReference type="EMBL" id="CAJVCH010025779">
    <property type="protein sequence ID" value="CAG7699136.1"/>
    <property type="molecule type" value="Genomic_DNA"/>
</dbReference>
<organism evidence="2 3">
    <name type="scientific">Allacma fusca</name>
    <dbReference type="NCBI Taxonomy" id="39272"/>
    <lineage>
        <taxon>Eukaryota</taxon>
        <taxon>Metazoa</taxon>
        <taxon>Ecdysozoa</taxon>
        <taxon>Arthropoda</taxon>
        <taxon>Hexapoda</taxon>
        <taxon>Collembola</taxon>
        <taxon>Symphypleona</taxon>
        <taxon>Sminthuridae</taxon>
        <taxon>Allacma</taxon>
    </lineage>
</organism>
<gene>
    <name evidence="2" type="ORF">AFUS01_LOCUS4148</name>
</gene>
<name>A0A8J2NLV4_9HEXA</name>
<evidence type="ECO:0000256" key="1">
    <source>
        <dbReference type="SAM" id="MobiDB-lite"/>
    </source>
</evidence>
<sequence>MEIMSNLLSPLIEATNALQANHVTSSLAIPVLTGAYKGEHILNGGQTSAVLATKMLEEKYQMEKGKLKTAVAQTVETVEENPATKSKSLLHHIREEKRKQSVQQSQ</sequence>
<comment type="caution">
    <text evidence="2">The sequence shown here is derived from an EMBL/GenBank/DDBJ whole genome shotgun (WGS) entry which is preliminary data.</text>
</comment>
<evidence type="ECO:0000313" key="2">
    <source>
        <dbReference type="EMBL" id="CAG7699136.1"/>
    </source>
</evidence>